<organism evidence="2 3">
    <name type="scientific">Sphingomonas aurea</name>
    <dbReference type="NCBI Taxonomy" id="3063994"/>
    <lineage>
        <taxon>Bacteria</taxon>
        <taxon>Pseudomonadati</taxon>
        <taxon>Pseudomonadota</taxon>
        <taxon>Alphaproteobacteria</taxon>
        <taxon>Sphingomonadales</taxon>
        <taxon>Sphingomonadaceae</taxon>
        <taxon>Sphingomonas</taxon>
    </lineage>
</organism>
<feature type="region of interest" description="Disordered" evidence="1">
    <location>
        <begin position="1"/>
        <end position="30"/>
    </location>
</feature>
<name>A0ABT9EHD4_9SPHN</name>
<dbReference type="RefSeq" id="WP_305171936.1">
    <property type="nucleotide sequence ID" value="NZ_JAUUDS010000001.1"/>
</dbReference>
<proteinExistence type="predicted"/>
<reference evidence="2 3" key="1">
    <citation type="submission" date="2023-07" db="EMBL/GenBank/DDBJ databases">
        <authorList>
            <person name="Kim M.K."/>
        </authorList>
    </citation>
    <scope>NUCLEOTIDE SEQUENCE [LARGE SCALE GENOMIC DNA]</scope>
    <source>
        <strain evidence="2 3">KR1UV-12</strain>
    </source>
</reference>
<accession>A0ABT9EHD4</accession>
<evidence type="ECO:0008006" key="4">
    <source>
        <dbReference type="Google" id="ProtNLM"/>
    </source>
</evidence>
<protein>
    <recommendedName>
        <fullName evidence="4">Myb-like domain-containing protein</fullName>
    </recommendedName>
</protein>
<gene>
    <name evidence="2" type="ORF">Q5H91_04085</name>
</gene>
<evidence type="ECO:0000313" key="2">
    <source>
        <dbReference type="EMBL" id="MDP1026381.1"/>
    </source>
</evidence>
<feature type="compositionally biased region" description="Polar residues" evidence="1">
    <location>
        <begin position="1"/>
        <end position="18"/>
    </location>
</feature>
<dbReference type="EMBL" id="JAUUDS010000001">
    <property type="protein sequence ID" value="MDP1026381.1"/>
    <property type="molecule type" value="Genomic_DNA"/>
</dbReference>
<comment type="caution">
    <text evidence="2">The sequence shown here is derived from an EMBL/GenBank/DDBJ whole genome shotgun (WGS) entry which is preliminary data.</text>
</comment>
<dbReference type="Proteomes" id="UP001230685">
    <property type="component" value="Unassembled WGS sequence"/>
</dbReference>
<keyword evidence="3" id="KW-1185">Reference proteome</keyword>
<evidence type="ECO:0000256" key="1">
    <source>
        <dbReference type="SAM" id="MobiDB-lite"/>
    </source>
</evidence>
<evidence type="ECO:0000313" key="3">
    <source>
        <dbReference type="Proteomes" id="UP001230685"/>
    </source>
</evidence>
<sequence length="210" mass="23354">MRAHENTLNYPSNPSIPLSDQHRQSKKAATTMAYENGGRGDVEGAAMVTASPLEGGVLPPGFLTFDMVQERLVEAMITCWRHPDRERGWQRIRSAWPEILREKDKGDYDARGGDGTSSDVALRPASQTRAEIADMEEAFGWASALSCEDRRLVGLVITTLARGRREVSWRQLLRPMGRTRGADGLRMQYGRAIHAICAAENSGCRIRQTI</sequence>